<organism evidence="1 2">
    <name type="scientific">Rhododendron molle</name>
    <name type="common">Chinese azalea</name>
    <name type="synonym">Azalea mollis</name>
    <dbReference type="NCBI Taxonomy" id="49168"/>
    <lineage>
        <taxon>Eukaryota</taxon>
        <taxon>Viridiplantae</taxon>
        <taxon>Streptophyta</taxon>
        <taxon>Embryophyta</taxon>
        <taxon>Tracheophyta</taxon>
        <taxon>Spermatophyta</taxon>
        <taxon>Magnoliopsida</taxon>
        <taxon>eudicotyledons</taxon>
        <taxon>Gunneridae</taxon>
        <taxon>Pentapetalae</taxon>
        <taxon>asterids</taxon>
        <taxon>Ericales</taxon>
        <taxon>Ericaceae</taxon>
        <taxon>Ericoideae</taxon>
        <taxon>Rhodoreae</taxon>
        <taxon>Rhododendron</taxon>
    </lineage>
</organism>
<protein>
    <submittedName>
        <fullName evidence="1">Uncharacterized protein</fullName>
    </submittedName>
</protein>
<dbReference type="EMBL" id="CM046389">
    <property type="protein sequence ID" value="KAI8569829.1"/>
    <property type="molecule type" value="Genomic_DNA"/>
</dbReference>
<sequence>MPPNSQELSPIVSTTWMTIGNHTNVSSEEVAKTWASTTWKTGPKCLIQWQRVFKSYFSTYLGHGFFLLIIPSYLYSVVFIYQLLVWFTF</sequence>
<evidence type="ECO:0000313" key="1">
    <source>
        <dbReference type="EMBL" id="KAI8569829.1"/>
    </source>
</evidence>
<reference evidence="1" key="1">
    <citation type="submission" date="2022-02" db="EMBL/GenBank/DDBJ databases">
        <title>Plant Genome Project.</title>
        <authorList>
            <person name="Zhang R.-G."/>
        </authorList>
    </citation>
    <scope>NUCLEOTIDE SEQUENCE</scope>
    <source>
        <strain evidence="1">AT1</strain>
    </source>
</reference>
<evidence type="ECO:0000313" key="2">
    <source>
        <dbReference type="Proteomes" id="UP001062846"/>
    </source>
</evidence>
<gene>
    <name evidence="1" type="ORF">RHMOL_Rhmol02G0306900</name>
</gene>
<keyword evidence="2" id="KW-1185">Reference proteome</keyword>
<accession>A0ACC0PXP8</accession>
<name>A0ACC0PXP8_RHOML</name>
<dbReference type="Proteomes" id="UP001062846">
    <property type="component" value="Chromosome 2"/>
</dbReference>
<comment type="caution">
    <text evidence="1">The sequence shown here is derived from an EMBL/GenBank/DDBJ whole genome shotgun (WGS) entry which is preliminary data.</text>
</comment>
<proteinExistence type="predicted"/>